<dbReference type="InterPro" id="IPR003661">
    <property type="entry name" value="HisK_dim/P_dom"/>
</dbReference>
<evidence type="ECO:0000256" key="2">
    <source>
        <dbReference type="ARBA" id="ARBA00004141"/>
    </source>
</evidence>
<dbReference type="KEGG" id="zdf:AN401_05050"/>
<dbReference type="EC" id="2.7.13.3" evidence="3"/>
<evidence type="ECO:0000256" key="6">
    <source>
        <dbReference type="ARBA" id="ARBA00022692"/>
    </source>
</evidence>
<keyword evidence="12" id="KW-0472">Membrane</keyword>
<comment type="catalytic activity">
    <reaction evidence="1">
        <text>ATP + protein L-histidine = ADP + protein N-phospho-L-histidine.</text>
        <dbReference type="EC" id="2.7.13.3"/>
    </reaction>
</comment>
<evidence type="ECO:0000256" key="8">
    <source>
        <dbReference type="ARBA" id="ARBA00022777"/>
    </source>
</evidence>
<reference evidence="14" key="1">
    <citation type="submission" date="2015-09" db="EMBL/GenBank/DDBJ databases">
        <authorList>
            <person name="Shao Z."/>
            <person name="Wang L."/>
        </authorList>
    </citation>
    <scope>NUCLEOTIDE SEQUENCE [LARGE SCALE GENOMIC DNA]</scope>
    <source>
        <strain evidence="14">F13-1</strain>
    </source>
</reference>
<protein>
    <recommendedName>
        <fullName evidence="3">histidine kinase</fullName>
        <ecNumber evidence="3">2.7.13.3</ecNumber>
    </recommendedName>
</protein>
<dbReference type="InterPro" id="IPR013727">
    <property type="entry name" value="2CSK_N"/>
</dbReference>
<keyword evidence="11" id="KW-0902">Two-component regulatory system</keyword>
<dbReference type="Gene3D" id="1.10.287.130">
    <property type="match status" value="1"/>
</dbReference>
<dbReference type="Proteomes" id="UP000217763">
    <property type="component" value="Chromosome"/>
</dbReference>
<dbReference type="SMART" id="SM00388">
    <property type="entry name" value="HisKA"/>
    <property type="match status" value="1"/>
</dbReference>
<dbReference type="CDD" id="cd00075">
    <property type="entry name" value="HATPase"/>
    <property type="match status" value="1"/>
</dbReference>
<evidence type="ECO:0000256" key="3">
    <source>
        <dbReference type="ARBA" id="ARBA00012438"/>
    </source>
</evidence>
<evidence type="ECO:0000313" key="14">
    <source>
        <dbReference type="Proteomes" id="UP000217763"/>
    </source>
</evidence>
<keyword evidence="4" id="KW-0597">Phosphoprotein</keyword>
<keyword evidence="5" id="KW-0808">Transferase</keyword>
<sequence length="434" mass="48324">MKVRLSRLAWLLALSTLLAGLLGIVSTYRVADAEFRELIEEDLQQQSRVLARLLAATDGGLSPARLEQLLRDGFREDDEDTLLVNVIDLDQRRLVSNLGQPPWPQRHDSTGIRLEFDGHTWFGHQHRHGRLLVQLLRRDDLYRELQEDILEDIITPALLGNGINLLLLALLISLVLWPLSRLVKQLEQRSADSLTPLRVQTPLREIALLGDSLNQLIKDVDEVLGRERRFASDLAHELRTPLATLKLELAGPEPELPVVRAEIDRIARVVEQLLILARLDQGRWQHRFAPLQLDLLCREAITRCRHRAEAGGIELTASLTPAPCRGEATLLGILLDNLLGNCLRHCPAGTGVSLSLQAAAGGWVLEVEDNGPGIPPVLRQHMEAGHTRLDSKSEGLGLGLAICQQIAQAHGARLRFLERHDGQGGLRVRLELPT</sequence>
<dbReference type="Pfam" id="PF02518">
    <property type="entry name" value="HATPase_c"/>
    <property type="match status" value="1"/>
</dbReference>
<evidence type="ECO:0000256" key="4">
    <source>
        <dbReference type="ARBA" id="ARBA00022553"/>
    </source>
</evidence>
<name>A0A231N3P7_9GAMM</name>
<keyword evidence="9" id="KW-0067">ATP-binding</keyword>
<dbReference type="InterPro" id="IPR005467">
    <property type="entry name" value="His_kinase_dom"/>
</dbReference>
<keyword evidence="10" id="KW-1133">Transmembrane helix</keyword>
<dbReference type="InterPro" id="IPR003594">
    <property type="entry name" value="HATPase_dom"/>
</dbReference>
<organism evidence="13 14">
    <name type="scientific">Zobellella denitrificans</name>
    <dbReference type="NCBI Taxonomy" id="347534"/>
    <lineage>
        <taxon>Bacteria</taxon>
        <taxon>Pseudomonadati</taxon>
        <taxon>Pseudomonadota</taxon>
        <taxon>Gammaproteobacteria</taxon>
        <taxon>Aeromonadales</taxon>
        <taxon>Aeromonadaceae</taxon>
        <taxon>Zobellella</taxon>
    </lineage>
</organism>
<accession>A0A231N3P7</accession>
<dbReference type="SMART" id="SM00387">
    <property type="entry name" value="HATPase_c"/>
    <property type="match status" value="1"/>
</dbReference>
<evidence type="ECO:0000256" key="1">
    <source>
        <dbReference type="ARBA" id="ARBA00000085"/>
    </source>
</evidence>
<dbReference type="CDD" id="cd00082">
    <property type="entry name" value="HisKA"/>
    <property type="match status" value="1"/>
</dbReference>
<dbReference type="PANTHER" id="PTHR45436:SF14">
    <property type="entry name" value="SENSOR PROTEIN QSEC"/>
    <property type="match status" value="1"/>
</dbReference>
<evidence type="ECO:0000256" key="9">
    <source>
        <dbReference type="ARBA" id="ARBA00022840"/>
    </source>
</evidence>
<dbReference type="RefSeq" id="WP_094038013.1">
    <property type="nucleotide sequence ID" value="NZ_CP012621.1"/>
</dbReference>
<dbReference type="SUPFAM" id="SSF55874">
    <property type="entry name" value="ATPase domain of HSP90 chaperone/DNA topoisomerase II/histidine kinase"/>
    <property type="match status" value="1"/>
</dbReference>
<dbReference type="GO" id="GO:0005524">
    <property type="term" value="F:ATP binding"/>
    <property type="evidence" value="ECO:0007669"/>
    <property type="project" value="UniProtKB-KW"/>
</dbReference>
<proteinExistence type="predicted"/>
<dbReference type="SUPFAM" id="SSF47384">
    <property type="entry name" value="Homodimeric domain of signal transducing histidine kinase"/>
    <property type="match status" value="1"/>
</dbReference>
<evidence type="ECO:0000256" key="10">
    <source>
        <dbReference type="ARBA" id="ARBA00022989"/>
    </source>
</evidence>
<gene>
    <name evidence="13" type="ORF">AN401_05050</name>
</gene>
<dbReference type="PANTHER" id="PTHR45436">
    <property type="entry name" value="SENSOR HISTIDINE KINASE YKOH"/>
    <property type="match status" value="1"/>
</dbReference>
<dbReference type="InterPro" id="IPR036890">
    <property type="entry name" value="HATPase_C_sf"/>
</dbReference>
<dbReference type="InterPro" id="IPR004358">
    <property type="entry name" value="Sig_transdc_His_kin-like_C"/>
</dbReference>
<dbReference type="GO" id="GO:0005886">
    <property type="term" value="C:plasma membrane"/>
    <property type="evidence" value="ECO:0007669"/>
    <property type="project" value="TreeGrafter"/>
</dbReference>
<keyword evidence="7" id="KW-0547">Nucleotide-binding</keyword>
<keyword evidence="8" id="KW-0418">Kinase</keyword>
<dbReference type="InterPro" id="IPR050428">
    <property type="entry name" value="TCS_sensor_his_kinase"/>
</dbReference>
<evidence type="ECO:0000256" key="11">
    <source>
        <dbReference type="ARBA" id="ARBA00023012"/>
    </source>
</evidence>
<evidence type="ECO:0000256" key="5">
    <source>
        <dbReference type="ARBA" id="ARBA00022679"/>
    </source>
</evidence>
<dbReference type="GO" id="GO:0000155">
    <property type="term" value="F:phosphorelay sensor kinase activity"/>
    <property type="evidence" value="ECO:0007669"/>
    <property type="project" value="InterPro"/>
</dbReference>
<dbReference type="PRINTS" id="PR00344">
    <property type="entry name" value="BCTRLSENSOR"/>
</dbReference>
<dbReference type="InterPro" id="IPR036097">
    <property type="entry name" value="HisK_dim/P_sf"/>
</dbReference>
<keyword evidence="6" id="KW-0812">Transmembrane</keyword>
<keyword evidence="14" id="KW-1185">Reference proteome</keyword>
<dbReference type="Pfam" id="PF00512">
    <property type="entry name" value="HisKA"/>
    <property type="match status" value="1"/>
</dbReference>
<dbReference type="EMBL" id="CP012621">
    <property type="protein sequence ID" value="ATG73305.1"/>
    <property type="molecule type" value="Genomic_DNA"/>
</dbReference>
<comment type="subcellular location">
    <subcellularLocation>
        <location evidence="2">Membrane</location>
        <topology evidence="2">Multi-pass membrane protein</topology>
    </subcellularLocation>
</comment>
<dbReference type="PROSITE" id="PS50109">
    <property type="entry name" value="HIS_KIN"/>
    <property type="match status" value="1"/>
</dbReference>
<dbReference type="AlphaFoldDB" id="A0A231N3P7"/>
<evidence type="ECO:0000256" key="12">
    <source>
        <dbReference type="ARBA" id="ARBA00023136"/>
    </source>
</evidence>
<dbReference type="Pfam" id="PF08521">
    <property type="entry name" value="2CSK_N"/>
    <property type="match status" value="1"/>
</dbReference>
<dbReference type="Gene3D" id="3.30.565.10">
    <property type="entry name" value="Histidine kinase-like ATPase, C-terminal domain"/>
    <property type="match status" value="1"/>
</dbReference>
<dbReference type="OrthoDB" id="9121563at2"/>
<evidence type="ECO:0000256" key="7">
    <source>
        <dbReference type="ARBA" id="ARBA00022741"/>
    </source>
</evidence>
<evidence type="ECO:0000313" key="13">
    <source>
        <dbReference type="EMBL" id="ATG73305.1"/>
    </source>
</evidence>